<dbReference type="PANTHER" id="PTHR30007">
    <property type="entry name" value="PHP DOMAIN PROTEIN"/>
    <property type="match status" value="1"/>
</dbReference>
<proteinExistence type="predicted"/>
<comment type="caution">
    <text evidence="2">The sequence shown here is derived from an EMBL/GenBank/DDBJ whole genome shotgun (WGS) entry which is preliminary data.</text>
</comment>
<evidence type="ECO:0000313" key="3">
    <source>
        <dbReference type="Proteomes" id="UP000070186"/>
    </source>
</evidence>
<feature type="domain" description="Transposase DDE" evidence="1">
    <location>
        <begin position="44"/>
        <end position="128"/>
    </location>
</feature>
<gene>
    <name evidence="2" type="ORF">AT959_14795</name>
</gene>
<dbReference type="InterPro" id="IPR025668">
    <property type="entry name" value="Tnp_DDE_dom"/>
</dbReference>
<reference evidence="2 3" key="1">
    <citation type="submission" date="2015-12" db="EMBL/GenBank/DDBJ databases">
        <title>Nitrous oxide reduction kinetics distinguish bacteria harboring typical versus atypical NosZ.</title>
        <authorList>
            <person name="Yoon S."/>
            <person name="Nissen S."/>
            <person name="Park D."/>
            <person name="Sanford R.A."/>
            <person name="Loeffler F.E."/>
        </authorList>
    </citation>
    <scope>NUCLEOTIDE SEQUENCE [LARGE SCALE GENOMIC DNA]</scope>
    <source>
        <strain evidence="2 3">ATCC BAA-841</strain>
    </source>
</reference>
<evidence type="ECO:0000259" key="1">
    <source>
        <dbReference type="Pfam" id="PF13586"/>
    </source>
</evidence>
<organism evidence="2 3">
    <name type="scientific">Dechloromonas denitrificans</name>
    <dbReference type="NCBI Taxonomy" id="281362"/>
    <lineage>
        <taxon>Bacteria</taxon>
        <taxon>Pseudomonadati</taxon>
        <taxon>Pseudomonadota</taxon>
        <taxon>Betaproteobacteria</taxon>
        <taxon>Rhodocyclales</taxon>
        <taxon>Azonexaceae</taxon>
        <taxon>Dechloromonas</taxon>
    </lineage>
</organism>
<dbReference type="NCBIfam" id="NF033580">
    <property type="entry name" value="transpos_IS5_3"/>
    <property type="match status" value="1"/>
</dbReference>
<protein>
    <submittedName>
        <fullName evidence="2">Transposase</fullName>
    </submittedName>
</protein>
<dbReference type="STRING" id="281362.AT959_14795"/>
<sequence length="129" mass="14440">MSTKIHAAVDGLGNLARFRLSGGERHDITEAANLIDGMTNVGAVVADKAFDATSLIDCIEAMNATAVIPPKANRKVLRCYDKHIYKSRNLIERFFARLKQFRRIATRYDKLDIRFEAFISIAAALIWLA</sequence>
<dbReference type="PANTHER" id="PTHR30007:SF1">
    <property type="entry name" value="BLR1914 PROTEIN"/>
    <property type="match status" value="1"/>
</dbReference>
<dbReference type="Pfam" id="PF13586">
    <property type="entry name" value="DDE_Tnp_1_2"/>
    <property type="match status" value="1"/>
</dbReference>
<accession>A0A133XG66</accession>
<dbReference type="EMBL" id="LODL01000026">
    <property type="protein sequence ID" value="KXB29931.1"/>
    <property type="molecule type" value="Genomic_DNA"/>
</dbReference>
<evidence type="ECO:0000313" key="2">
    <source>
        <dbReference type="EMBL" id="KXB29931.1"/>
    </source>
</evidence>
<dbReference type="Proteomes" id="UP000070186">
    <property type="component" value="Unassembled WGS sequence"/>
</dbReference>
<name>A0A133XG66_9RHOO</name>
<keyword evidence="3" id="KW-1185">Reference proteome</keyword>
<dbReference type="AlphaFoldDB" id="A0A133XG66"/>